<feature type="transmembrane region" description="Helical" evidence="1">
    <location>
        <begin position="164"/>
        <end position="186"/>
    </location>
</feature>
<dbReference type="eggNOG" id="ENOG5032XTK">
    <property type="taxonomic scope" value="Bacteria"/>
</dbReference>
<dbReference type="KEGG" id="ppf:Pput_3078"/>
<dbReference type="EMBL" id="CP000712">
    <property type="protein sequence ID" value="ABQ79206.1"/>
    <property type="molecule type" value="Genomic_DNA"/>
</dbReference>
<evidence type="ECO:0008006" key="3">
    <source>
        <dbReference type="Google" id="ProtNLM"/>
    </source>
</evidence>
<organism evidence="2">
    <name type="scientific">Pseudomonas putida (strain ATCC 700007 / DSM 6899 / JCM 31910 / BCRC 17059 / LMG 24140 / F1)</name>
    <dbReference type="NCBI Taxonomy" id="351746"/>
    <lineage>
        <taxon>Bacteria</taxon>
        <taxon>Pseudomonadati</taxon>
        <taxon>Pseudomonadota</taxon>
        <taxon>Gammaproteobacteria</taxon>
        <taxon>Pseudomonadales</taxon>
        <taxon>Pseudomonadaceae</taxon>
        <taxon>Pseudomonas</taxon>
    </lineage>
</organism>
<dbReference type="HOGENOM" id="CLU_103626_0_0_6"/>
<gene>
    <name evidence="2" type="ordered locus">Pput_3078</name>
</gene>
<sequence length="247" mass="26987">MGSCRCDHAVRTPVARPASANALRGEFDVEFNTIISLFGQKESMELVRLSVIYVHLLACCVAIGLVFASDAEMVRDLLKGHQQAGHDGRHMARLQKSVTNALMFLWLTGAAVIGIDYLEKGMGYFANPKLHAKVIIVLLLTFNGMLLHRYVLPALLKAGSLLDLNIGVRMFALFSGALSGVSWLYAAMLGVGRPLAWKYSLTELLLAYPVMILLGFALMAALTQWARKRTMAKATQAPVWPLAGIPC</sequence>
<feature type="transmembrane region" description="Helical" evidence="1">
    <location>
        <begin position="206"/>
        <end position="226"/>
    </location>
</feature>
<keyword evidence="1" id="KW-1133">Transmembrane helix</keyword>
<proteinExistence type="predicted"/>
<name>A5W4Z6_PSEP1</name>
<feature type="transmembrane region" description="Helical" evidence="1">
    <location>
        <begin position="98"/>
        <end position="118"/>
    </location>
</feature>
<dbReference type="AlphaFoldDB" id="A5W4Z6"/>
<reference evidence="2" key="1">
    <citation type="submission" date="2007-05" db="EMBL/GenBank/DDBJ databases">
        <title>Complete sequence of Pseudomonas putida F1.</title>
        <authorList>
            <consortium name="US DOE Joint Genome Institute"/>
            <person name="Copeland A."/>
            <person name="Lucas S."/>
            <person name="Lapidus A."/>
            <person name="Barry K."/>
            <person name="Detter J.C."/>
            <person name="Glavina del Rio T."/>
            <person name="Hammon N."/>
            <person name="Israni S."/>
            <person name="Dalin E."/>
            <person name="Tice H."/>
            <person name="Pitluck S."/>
            <person name="Chain P."/>
            <person name="Malfatti S."/>
            <person name="Shin M."/>
            <person name="Vergez L."/>
            <person name="Schmutz J."/>
            <person name="Larimer F."/>
            <person name="Land M."/>
            <person name="Hauser L."/>
            <person name="Kyrpides N."/>
            <person name="Lykidis A."/>
            <person name="Parales R."/>
            <person name="Richardson P."/>
        </authorList>
    </citation>
    <scope>NUCLEOTIDE SEQUENCE [LARGE SCALE GENOMIC DNA]</scope>
    <source>
        <strain evidence="2">F1</strain>
    </source>
</reference>
<accession>A5W4Z6</accession>
<protein>
    <recommendedName>
        <fullName evidence="3">DUF2214 family protein</fullName>
    </recommendedName>
</protein>
<keyword evidence="1" id="KW-0812">Transmembrane</keyword>
<feature type="transmembrane region" description="Helical" evidence="1">
    <location>
        <begin position="46"/>
        <end position="68"/>
    </location>
</feature>
<evidence type="ECO:0000256" key="1">
    <source>
        <dbReference type="SAM" id="Phobius"/>
    </source>
</evidence>
<feature type="transmembrane region" description="Helical" evidence="1">
    <location>
        <begin position="130"/>
        <end position="152"/>
    </location>
</feature>
<keyword evidence="1" id="KW-0472">Membrane</keyword>
<evidence type="ECO:0000313" key="2">
    <source>
        <dbReference type="EMBL" id="ABQ79206.1"/>
    </source>
</evidence>